<dbReference type="OrthoDB" id="9791297at2"/>
<proteinExistence type="predicted"/>
<evidence type="ECO:0000313" key="3">
    <source>
        <dbReference type="Proteomes" id="UP000467132"/>
    </source>
</evidence>
<name>A0A845QY91_9CLOT</name>
<dbReference type="InterPro" id="IPR013096">
    <property type="entry name" value="Cupin_2"/>
</dbReference>
<organism evidence="2 3">
    <name type="scientific">Senegalia massiliensis</name>
    <dbReference type="NCBI Taxonomy" id="1720316"/>
    <lineage>
        <taxon>Bacteria</taxon>
        <taxon>Bacillati</taxon>
        <taxon>Bacillota</taxon>
        <taxon>Clostridia</taxon>
        <taxon>Eubacteriales</taxon>
        <taxon>Clostridiaceae</taxon>
        <taxon>Senegalia</taxon>
    </lineage>
</organism>
<dbReference type="PANTHER" id="PTHR37694">
    <property type="entry name" value="SLR8022 PROTEIN"/>
    <property type="match status" value="1"/>
</dbReference>
<gene>
    <name evidence="2" type="ORF">D3Z33_11350</name>
</gene>
<evidence type="ECO:0000313" key="2">
    <source>
        <dbReference type="EMBL" id="NBI07445.1"/>
    </source>
</evidence>
<dbReference type="Pfam" id="PF07883">
    <property type="entry name" value="Cupin_2"/>
    <property type="match status" value="1"/>
</dbReference>
<dbReference type="Proteomes" id="UP000467132">
    <property type="component" value="Unassembled WGS sequence"/>
</dbReference>
<dbReference type="EMBL" id="QXXA01000012">
    <property type="protein sequence ID" value="NBI07445.1"/>
    <property type="molecule type" value="Genomic_DNA"/>
</dbReference>
<dbReference type="CDD" id="cd02222">
    <property type="entry name" value="cupin_TM1459-like"/>
    <property type="match status" value="1"/>
</dbReference>
<comment type="caution">
    <text evidence="2">The sequence shown here is derived from an EMBL/GenBank/DDBJ whole genome shotgun (WGS) entry which is preliminary data.</text>
</comment>
<dbReference type="Gene3D" id="2.60.120.10">
    <property type="entry name" value="Jelly Rolls"/>
    <property type="match status" value="1"/>
</dbReference>
<dbReference type="RefSeq" id="WP_160197905.1">
    <property type="nucleotide sequence ID" value="NZ_QXXA01000012.1"/>
</dbReference>
<sequence>MIVSHEKNIEKVEFDNPEVKGASMKAIISPKEGWEGHVMRVMEVEEEGYTPKHSHPWPHINYMLEGKGILFIDGKEHEVEKGSYAYVPENKLHQFKNVGKGKFKFICIVPEKGHK</sequence>
<accession>A0A845QY91</accession>
<dbReference type="InterPro" id="IPR014710">
    <property type="entry name" value="RmlC-like_jellyroll"/>
</dbReference>
<keyword evidence="3" id="KW-1185">Reference proteome</keyword>
<reference evidence="2 3" key="1">
    <citation type="submission" date="2018-08" db="EMBL/GenBank/DDBJ databases">
        <title>Murine metabolic-syndrome-specific gut microbial biobank.</title>
        <authorList>
            <person name="Liu C."/>
        </authorList>
    </citation>
    <scope>NUCLEOTIDE SEQUENCE [LARGE SCALE GENOMIC DNA]</scope>
    <source>
        <strain evidence="2 3">583</strain>
    </source>
</reference>
<evidence type="ECO:0000259" key="1">
    <source>
        <dbReference type="Pfam" id="PF07883"/>
    </source>
</evidence>
<dbReference type="InterPro" id="IPR011051">
    <property type="entry name" value="RmlC_Cupin_sf"/>
</dbReference>
<dbReference type="PANTHER" id="PTHR37694:SF1">
    <property type="entry name" value="SLR8022 PROTEIN"/>
    <property type="match status" value="1"/>
</dbReference>
<protein>
    <submittedName>
        <fullName evidence="2">Cupin domain-containing protein</fullName>
    </submittedName>
</protein>
<feature type="domain" description="Cupin type-2" evidence="1">
    <location>
        <begin position="41"/>
        <end position="109"/>
    </location>
</feature>
<dbReference type="AlphaFoldDB" id="A0A845QY91"/>
<dbReference type="SUPFAM" id="SSF51182">
    <property type="entry name" value="RmlC-like cupins"/>
    <property type="match status" value="1"/>
</dbReference>